<protein>
    <recommendedName>
        <fullName evidence="3">F-box domain-containing protein</fullName>
    </recommendedName>
</protein>
<proteinExistence type="predicted"/>
<dbReference type="Proteomes" id="UP000799771">
    <property type="component" value="Unassembled WGS sequence"/>
</dbReference>
<dbReference type="AlphaFoldDB" id="A0A6A6A6A8"/>
<name>A0A6A6A6A8_9PLEO</name>
<organism evidence="1 2">
    <name type="scientific">Dothidotthia symphoricarpi CBS 119687</name>
    <dbReference type="NCBI Taxonomy" id="1392245"/>
    <lineage>
        <taxon>Eukaryota</taxon>
        <taxon>Fungi</taxon>
        <taxon>Dikarya</taxon>
        <taxon>Ascomycota</taxon>
        <taxon>Pezizomycotina</taxon>
        <taxon>Dothideomycetes</taxon>
        <taxon>Pleosporomycetidae</taxon>
        <taxon>Pleosporales</taxon>
        <taxon>Dothidotthiaceae</taxon>
        <taxon>Dothidotthia</taxon>
    </lineage>
</organism>
<reference evidence="1" key="1">
    <citation type="journal article" date="2020" name="Stud. Mycol.">
        <title>101 Dothideomycetes genomes: a test case for predicting lifestyles and emergence of pathogens.</title>
        <authorList>
            <person name="Haridas S."/>
            <person name="Albert R."/>
            <person name="Binder M."/>
            <person name="Bloem J."/>
            <person name="Labutti K."/>
            <person name="Salamov A."/>
            <person name="Andreopoulos B."/>
            <person name="Baker S."/>
            <person name="Barry K."/>
            <person name="Bills G."/>
            <person name="Bluhm B."/>
            <person name="Cannon C."/>
            <person name="Castanera R."/>
            <person name="Culley D."/>
            <person name="Daum C."/>
            <person name="Ezra D."/>
            <person name="Gonzalez J."/>
            <person name="Henrissat B."/>
            <person name="Kuo A."/>
            <person name="Liang C."/>
            <person name="Lipzen A."/>
            <person name="Lutzoni F."/>
            <person name="Magnuson J."/>
            <person name="Mondo S."/>
            <person name="Nolan M."/>
            <person name="Ohm R."/>
            <person name="Pangilinan J."/>
            <person name="Park H.-J."/>
            <person name="Ramirez L."/>
            <person name="Alfaro M."/>
            <person name="Sun H."/>
            <person name="Tritt A."/>
            <person name="Yoshinaga Y."/>
            <person name="Zwiers L.-H."/>
            <person name="Turgeon B."/>
            <person name="Goodwin S."/>
            <person name="Spatafora J."/>
            <person name="Crous P."/>
            <person name="Grigoriev I."/>
        </authorList>
    </citation>
    <scope>NUCLEOTIDE SEQUENCE</scope>
    <source>
        <strain evidence="1">CBS 119687</strain>
    </source>
</reference>
<gene>
    <name evidence="1" type="ORF">P153DRAFT_389040</name>
</gene>
<dbReference type="GeneID" id="54411240"/>
<evidence type="ECO:0000313" key="2">
    <source>
        <dbReference type="Proteomes" id="UP000799771"/>
    </source>
</evidence>
<accession>A0A6A6A6A8</accession>
<sequence>MYLLTLPPELKLMIVDQLDPISSFKFAISCKSHWALCKPLMERAHSCAKYQTLSFDVYSGPEGQLLWHIAKEILDDPYRGEFVQDISLPSQRHHWDENAVSYPMQPQTNLRLPPIPYNEAFSESVQQITRVIPDPPGEISLRLCLEEAIAQGESDCPLVFLVHNAPNLNTLRVTGLEYGGLFYFYIRNTIKAFADPVWAPKLSLQHLTTVAMAHHDTEGHIPADWCRYIICIPSLRAFVASMIGGRCDRLAGDSEAFDEDEQYLWMDDDPAFQEEDDESADEERERPRPCLPMSNVEELMFSSSALDVKRGLERILCGVTALRRFYYDEGGALVDDEPYTPKRIINALVKHTGHSLENLVMEYAMVEDYVDMQFDFERVSLRRFKKLRTLRCDWKIVYPNNLTAEEKATFDLREILPSSLEALHLHGDFDDAEWEAIKKILVGTRESVPNLHNIYIQRGSRRSDNVAKSEAGEKVSSEWVHRLFTYLKGQGW</sequence>
<evidence type="ECO:0008006" key="3">
    <source>
        <dbReference type="Google" id="ProtNLM"/>
    </source>
</evidence>
<keyword evidence="2" id="KW-1185">Reference proteome</keyword>
<dbReference type="RefSeq" id="XP_033520690.1">
    <property type="nucleotide sequence ID" value="XM_033670808.1"/>
</dbReference>
<dbReference type="OrthoDB" id="5304354at2759"/>
<evidence type="ECO:0000313" key="1">
    <source>
        <dbReference type="EMBL" id="KAF2126298.1"/>
    </source>
</evidence>
<dbReference type="EMBL" id="ML977514">
    <property type="protein sequence ID" value="KAF2126298.1"/>
    <property type="molecule type" value="Genomic_DNA"/>
</dbReference>